<feature type="signal peptide" evidence="1">
    <location>
        <begin position="1"/>
        <end position="18"/>
    </location>
</feature>
<sequence length="80" mass="8949">MFFVFLGRLCHCISTVGSITICITREVQSDSLQWSEGSSPVIDVTSPRSDCRISYRHAGMHRDKPRPVASGIKAREINKL</sequence>
<evidence type="ECO:0000313" key="3">
    <source>
        <dbReference type="Proteomes" id="UP001283361"/>
    </source>
</evidence>
<name>A0AAE0ZY89_9GAST</name>
<comment type="caution">
    <text evidence="2">The sequence shown here is derived from an EMBL/GenBank/DDBJ whole genome shotgun (WGS) entry which is preliminary data.</text>
</comment>
<dbReference type="Proteomes" id="UP001283361">
    <property type="component" value="Unassembled WGS sequence"/>
</dbReference>
<dbReference type="AlphaFoldDB" id="A0AAE0ZY89"/>
<evidence type="ECO:0008006" key="4">
    <source>
        <dbReference type="Google" id="ProtNLM"/>
    </source>
</evidence>
<dbReference type="EMBL" id="JAWDGP010003066">
    <property type="protein sequence ID" value="KAK3777670.1"/>
    <property type="molecule type" value="Genomic_DNA"/>
</dbReference>
<evidence type="ECO:0000313" key="2">
    <source>
        <dbReference type="EMBL" id="KAK3777670.1"/>
    </source>
</evidence>
<evidence type="ECO:0000256" key="1">
    <source>
        <dbReference type="SAM" id="SignalP"/>
    </source>
</evidence>
<accession>A0AAE0ZY89</accession>
<gene>
    <name evidence="2" type="ORF">RRG08_021781</name>
</gene>
<organism evidence="2 3">
    <name type="scientific">Elysia crispata</name>
    <name type="common">lettuce slug</name>
    <dbReference type="NCBI Taxonomy" id="231223"/>
    <lineage>
        <taxon>Eukaryota</taxon>
        <taxon>Metazoa</taxon>
        <taxon>Spiralia</taxon>
        <taxon>Lophotrochozoa</taxon>
        <taxon>Mollusca</taxon>
        <taxon>Gastropoda</taxon>
        <taxon>Heterobranchia</taxon>
        <taxon>Euthyneura</taxon>
        <taxon>Panpulmonata</taxon>
        <taxon>Sacoglossa</taxon>
        <taxon>Placobranchoidea</taxon>
        <taxon>Plakobranchidae</taxon>
        <taxon>Elysia</taxon>
    </lineage>
</organism>
<reference evidence="2" key="1">
    <citation type="journal article" date="2023" name="G3 (Bethesda)">
        <title>A reference genome for the long-term kleptoplast-retaining sea slug Elysia crispata morphotype clarki.</title>
        <authorList>
            <person name="Eastman K.E."/>
            <person name="Pendleton A.L."/>
            <person name="Shaikh M.A."/>
            <person name="Suttiyut T."/>
            <person name="Ogas R."/>
            <person name="Tomko P."/>
            <person name="Gavelis G."/>
            <person name="Widhalm J.R."/>
            <person name="Wisecaver J.H."/>
        </authorList>
    </citation>
    <scope>NUCLEOTIDE SEQUENCE</scope>
    <source>
        <strain evidence="2">ECLA1</strain>
    </source>
</reference>
<keyword evidence="3" id="KW-1185">Reference proteome</keyword>
<protein>
    <recommendedName>
        <fullName evidence="4">Secreted protein</fullName>
    </recommendedName>
</protein>
<proteinExistence type="predicted"/>
<feature type="chain" id="PRO_5042156244" description="Secreted protein" evidence="1">
    <location>
        <begin position="19"/>
        <end position="80"/>
    </location>
</feature>
<keyword evidence="1" id="KW-0732">Signal</keyword>